<dbReference type="GO" id="GO:0003723">
    <property type="term" value="F:RNA binding"/>
    <property type="evidence" value="ECO:0007669"/>
    <property type="project" value="UniProtKB-UniRule"/>
</dbReference>
<dbReference type="InterPro" id="IPR011605">
    <property type="entry name" value="NusB_fam"/>
</dbReference>
<evidence type="ECO:0000259" key="7">
    <source>
        <dbReference type="Pfam" id="PF01029"/>
    </source>
</evidence>
<dbReference type="Proteomes" id="UP000189677">
    <property type="component" value="Chromosome"/>
</dbReference>
<keyword evidence="9" id="KW-1185">Reference proteome</keyword>
<dbReference type="RefSeq" id="WP_078078328.1">
    <property type="nucleotide sequence ID" value="NZ_CP018047.1"/>
</dbReference>
<dbReference type="OrthoDB" id="3528057at2"/>
<dbReference type="PANTHER" id="PTHR11078:SF3">
    <property type="entry name" value="ANTITERMINATION NUSB DOMAIN-CONTAINING PROTEIN"/>
    <property type="match status" value="1"/>
</dbReference>
<proteinExistence type="inferred from homology"/>
<gene>
    <name evidence="6" type="primary">nusB</name>
    <name evidence="8" type="ORF">BBN63_29290</name>
</gene>
<evidence type="ECO:0000256" key="5">
    <source>
        <dbReference type="ARBA" id="ARBA00023163"/>
    </source>
</evidence>
<dbReference type="KEGG" id="snw:BBN63_29290"/>
<dbReference type="InterPro" id="IPR006027">
    <property type="entry name" value="NusB_RsmB_TIM44"/>
</dbReference>
<organism evidence="8 9">
    <name type="scientific">Streptomyces niveus</name>
    <name type="common">Streptomyces spheroides</name>
    <dbReference type="NCBI Taxonomy" id="193462"/>
    <lineage>
        <taxon>Bacteria</taxon>
        <taxon>Bacillati</taxon>
        <taxon>Actinomycetota</taxon>
        <taxon>Actinomycetes</taxon>
        <taxon>Kitasatosporales</taxon>
        <taxon>Streptomycetaceae</taxon>
        <taxon>Streptomyces</taxon>
    </lineage>
</organism>
<evidence type="ECO:0000313" key="8">
    <source>
        <dbReference type="EMBL" id="AQU69676.1"/>
    </source>
</evidence>
<evidence type="ECO:0000313" key="9">
    <source>
        <dbReference type="Proteomes" id="UP000189677"/>
    </source>
</evidence>
<evidence type="ECO:0000256" key="1">
    <source>
        <dbReference type="ARBA" id="ARBA00005952"/>
    </source>
</evidence>
<dbReference type="AlphaFoldDB" id="A0A1U9QZK4"/>
<comment type="function">
    <text evidence="6">Involved in transcription antitermination. Required for transcription of ribosomal RNA (rRNA) genes. Binds specifically to the boxA antiterminator sequence of the ribosomal RNA (rrn) operons.</text>
</comment>
<dbReference type="GO" id="GO:0031564">
    <property type="term" value="P:transcription antitermination"/>
    <property type="evidence" value="ECO:0007669"/>
    <property type="project" value="UniProtKB-KW"/>
</dbReference>
<feature type="domain" description="NusB/RsmB/TIM44" evidence="7">
    <location>
        <begin position="6"/>
        <end position="132"/>
    </location>
</feature>
<keyword evidence="3 6" id="KW-0694">RNA-binding</keyword>
<evidence type="ECO:0000256" key="6">
    <source>
        <dbReference type="HAMAP-Rule" id="MF_00073"/>
    </source>
</evidence>
<reference evidence="8 9" key="1">
    <citation type="submission" date="2016-11" db="EMBL/GenBank/DDBJ databases">
        <title>Complete genome sequence of Streptomyces niveus SCSIO 3406.</title>
        <authorList>
            <person name="Zhu Q."/>
            <person name="Cheng W."/>
            <person name="Song Y."/>
            <person name="Li Q."/>
            <person name="Ju J."/>
        </authorList>
    </citation>
    <scope>NUCLEOTIDE SEQUENCE [LARGE SCALE GENOMIC DNA]</scope>
    <source>
        <strain evidence="8 9">SCSIO 3406</strain>
    </source>
</reference>
<sequence>MAARNKARKRAFQILFEADQRGAPVQTVLADWLRHARTDDRQPPVSEYTMELVEGYARYADRIDELITTYSVGWSLDRMPVVDRNIVRLGTYELVWVDGTPDAVVIDEAVQLAKEFSTDDSPSFVNGLLGRFKDLKPSLLRADAE</sequence>
<comment type="similarity">
    <text evidence="1 6">Belongs to the NusB family.</text>
</comment>
<dbReference type="HAMAP" id="MF_00073">
    <property type="entry name" value="NusB"/>
    <property type="match status" value="1"/>
</dbReference>
<evidence type="ECO:0000256" key="3">
    <source>
        <dbReference type="ARBA" id="ARBA00022884"/>
    </source>
</evidence>
<dbReference type="GO" id="GO:0006353">
    <property type="term" value="P:DNA-templated transcription termination"/>
    <property type="evidence" value="ECO:0007669"/>
    <property type="project" value="UniProtKB-UniRule"/>
</dbReference>
<evidence type="ECO:0000256" key="4">
    <source>
        <dbReference type="ARBA" id="ARBA00023015"/>
    </source>
</evidence>
<dbReference type="Pfam" id="PF01029">
    <property type="entry name" value="NusB"/>
    <property type="match status" value="1"/>
</dbReference>
<protein>
    <recommendedName>
        <fullName evidence="6">Transcription antitermination protein NusB</fullName>
    </recommendedName>
    <alternativeName>
        <fullName evidence="6">Antitermination factor NusB</fullName>
    </alternativeName>
</protein>
<dbReference type="GO" id="GO:0005829">
    <property type="term" value="C:cytosol"/>
    <property type="evidence" value="ECO:0007669"/>
    <property type="project" value="TreeGrafter"/>
</dbReference>
<dbReference type="Gene3D" id="1.10.940.10">
    <property type="entry name" value="NusB-like"/>
    <property type="match status" value="1"/>
</dbReference>
<evidence type="ECO:0000256" key="2">
    <source>
        <dbReference type="ARBA" id="ARBA00022814"/>
    </source>
</evidence>
<dbReference type="SUPFAM" id="SSF48013">
    <property type="entry name" value="NusB-like"/>
    <property type="match status" value="1"/>
</dbReference>
<name>A0A1U9QZK4_STRNV</name>
<keyword evidence="2 6" id="KW-0889">Transcription antitermination</keyword>
<dbReference type="InterPro" id="IPR035926">
    <property type="entry name" value="NusB-like_sf"/>
</dbReference>
<dbReference type="NCBIfam" id="TIGR01951">
    <property type="entry name" value="nusB"/>
    <property type="match status" value="1"/>
</dbReference>
<dbReference type="EMBL" id="CP018047">
    <property type="protein sequence ID" value="AQU69676.1"/>
    <property type="molecule type" value="Genomic_DNA"/>
</dbReference>
<accession>A0A1U9QZK4</accession>
<dbReference type="PANTHER" id="PTHR11078">
    <property type="entry name" value="N UTILIZATION SUBSTANCE PROTEIN B-RELATED"/>
    <property type="match status" value="1"/>
</dbReference>
<keyword evidence="4 6" id="KW-0805">Transcription regulation</keyword>
<keyword evidence="5 6" id="KW-0804">Transcription</keyword>